<proteinExistence type="predicted"/>
<protein>
    <submittedName>
        <fullName evidence="1">Uncharacterized protein</fullName>
    </submittedName>
</protein>
<keyword evidence="2" id="KW-1185">Reference proteome</keyword>
<comment type="caution">
    <text evidence="1">The sequence shown here is derived from an EMBL/GenBank/DDBJ whole genome shotgun (WGS) entry which is preliminary data.</text>
</comment>
<accession>A0A1W0X4H4</accession>
<evidence type="ECO:0000313" key="2">
    <source>
        <dbReference type="Proteomes" id="UP000192578"/>
    </source>
</evidence>
<organism evidence="1 2">
    <name type="scientific">Hypsibius exemplaris</name>
    <name type="common">Freshwater tardigrade</name>
    <dbReference type="NCBI Taxonomy" id="2072580"/>
    <lineage>
        <taxon>Eukaryota</taxon>
        <taxon>Metazoa</taxon>
        <taxon>Ecdysozoa</taxon>
        <taxon>Tardigrada</taxon>
        <taxon>Eutardigrada</taxon>
        <taxon>Parachela</taxon>
        <taxon>Hypsibioidea</taxon>
        <taxon>Hypsibiidae</taxon>
        <taxon>Hypsibius</taxon>
    </lineage>
</organism>
<gene>
    <name evidence="1" type="ORF">BV898_03569</name>
</gene>
<dbReference type="Proteomes" id="UP000192578">
    <property type="component" value="Unassembled WGS sequence"/>
</dbReference>
<evidence type="ECO:0000313" key="1">
    <source>
        <dbReference type="EMBL" id="OQV22393.1"/>
    </source>
</evidence>
<dbReference type="AlphaFoldDB" id="A0A1W0X4H4"/>
<reference evidence="2" key="1">
    <citation type="submission" date="2017-01" db="EMBL/GenBank/DDBJ databases">
        <title>Comparative genomics of anhydrobiosis in the tardigrade Hypsibius dujardini.</title>
        <authorList>
            <person name="Yoshida Y."/>
            <person name="Koutsovoulos G."/>
            <person name="Laetsch D."/>
            <person name="Stevens L."/>
            <person name="Kumar S."/>
            <person name="Horikawa D."/>
            <person name="Ishino K."/>
            <person name="Komine S."/>
            <person name="Tomita M."/>
            <person name="Blaxter M."/>
            <person name="Arakawa K."/>
        </authorList>
    </citation>
    <scope>NUCLEOTIDE SEQUENCE [LARGE SCALE GENOMIC DNA]</scope>
    <source>
        <strain evidence="2">Z151</strain>
    </source>
</reference>
<dbReference type="EMBL" id="MTYJ01000017">
    <property type="protein sequence ID" value="OQV22393.1"/>
    <property type="molecule type" value="Genomic_DNA"/>
</dbReference>
<sequence>MRTGQLSSLELIRKVSGFLARSQTNLAVRNRKKSLRPKRFSTSHPPETCLGIFSGELIGIYFCKGNLNDQSGAEFGASLTL</sequence>
<name>A0A1W0X4H4_HYPEX</name>